<gene>
    <name evidence="2" type="ORF">FC69_GL000539</name>
</gene>
<feature type="transmembrane region" description="Helical" evidence="1">
    <location>
        <begin position="178"/>
        <end position="197"/>
    </location>
</feature>
<dbReference type="STRING" id="1423747.FC69_GL000539"/>
<dbReference type="AlphaFoldDB" id="A0A0R1RXA1"/>
<dbReference type="OrthoDB" id="4540541at2"/>
<keyword evidence="1" id="KW-0812">Transmembrane</keyword>
<keyword evidence="1" id="KW-1133">Transmembrane helix</keyword>
<dbReference type="Pfam" id="PF07099">
    <property type="entry name" value="DUF1361"/>
    <property type="match status" value="1"/>
</dbReference>
<feature type="transmembrane region" description="Helical" evidence="1">
    <location>
        <begin position="131"/>
        <end position="151"/>
    </location>
</feature>
<comment type="caution">
    <text evidence="2">The sequence shown here is derived from an EMBL/GenBank/DDBJ whole genome shotgun (WGS) entry which is preliminary data.</text>
</comment>
<protein>
    <submittedName>
        <fullName evidence="2">Uncharacterized protein</fullName>
    </submittedName>
</protein>
<feature type="transmembrane region" description="Helical" evidence="1">
    <location>
        <begin position="93"/>
        <end position="119"/>
    </location>
</feature>
<evidence type="ECO:0000313" key="3">
    <source>
        <dbReference type="Proteomes" id="UP000051264"/>
    </source>
</evidence>
<feature type="transmembrane region" description="Helical" evidence="1">
    <location>
        <begin position="5"/>
        <end position="22"/>
    </location>
</feature>
<dbReference type="Proteomes" id="UP000051264">
    <property type="component" value="Unassembled WGS sequence"/>
</dbReference>
<reference evidence="2 3" key="1">
    <citation type="journal article" date="2015" name="Genome Announc.">
        <title>Expanding the biotechnology potential of lactobacilli through comparative genomics of 213 strains and associated genera.</title>
        <authorList>
            <person name="Sun Z."/>
            <person name="Harris H.M."/>
            <person name="McCann A."/>
            <person name="Guo C."/>
            <person name="Argimon S."/>
            <person name="Zhang W."/>
            <person name="Yang X."/>
            <person name="Jeffery I.B."/>
            <person name="Cooney J.C."/>
            <person name="Kagawa T.F."/>
            <person name="Liu W."/>
            <person name="Song Y."/>
            <person name="Salvetti E."/>
            <person name="Wrobel A."/>
            <person name="Rasinkangas P."/>
            <person name="Parkhill J."/>
            <person name="Rea M.C."/>
            <person name="O'Sullivan O."/>
            <person name="Ritari J."/>
            <person name="Douillard F.P."/>
            <person name="Paul Ross R."/>
            <person name="Yang R."/>
            <person name="Briner A.E."/>
            <person name="Felis G.E."/>
            <person name="de Vos W.M."/>
            <person name="Barrangou R."/>
            <person name="Klaenhammer T.R."/>
            <person name="Caufield P.W."/>
            <person name="Cui Y."/>
            <person name="Zhang H."/>
            <person name="O'Toole P.W."/>
        </authorList>
    </citation>
    <scope>NUCLEOTIDE SEQUENCE [LARGE SCALE GENOMIC DNA]</scope>
    <source>
        <strain evidence="2 3">DSM 14340</strain>
    </source>
</reference>
<dbReference type="eggNOG" id="COG4330">
    <property type="taxonomic scope" value="Bacteria"/>
</dbReference>
<dbReference type="PATRIC" id="fig|1423747.3.peg.550"/>
<dbReference type="InterPro" id="IPR009793">
    <property type="entry name" value="DUF1361"/>
</dbReference>
<evidence type="ECO:0000313" key="2">
    <source>
        <dbReference type="EMBL" id="KRL61644.1"/>
    </source>
</evidence>
<keyword evidence="1" id="KW-0472">Membrane</keyword>
<name>A0A0R1RXA1_9LACO</name>
<dbReference type="RefSeq" id="WP_025083943.1">
    <property type="nucleotide sequence ID" value="NZ_AZEX01000014.1"/>
</dbReference>
<proteinExistence type="predicted"/>
<accession>A0A0R1RXA1</accession>
<feature type="transmembrane region" description="Helical" evidence="1">
    <location>
        <begin position="28"/>
        <end position="44"/>
    </location>
</feature>
<evidence type="ECO:0000256" key="1">
    <source>
        <dbReference type="SAM" id="Phobius"/>
    </source>
</evidence>
<feature type="transmembrane region" description="Helical" evidence="1">
    <location>
        <begin position="56"/>
        <end position="73"/>
    </location>
</feature>
<sequence length="212" mass="24317">MRKNIITIHLIILVFFGLILLCQSRFTFLIWNLILAIIPFDLSLLCHRQSHLKQRYLFGIVWLLFFPNALYMMTDFSHLASIGVGLSTPTQFIEYAILTGGVFLGVGLGIFSLLMMYPLFIPKSQLLSRQIATFSLLSICSSIAIYLGRFLRINSWDVLVNLHQTTVKILSVFDQSEFWIFIGAFSILQLMLMLASYQLQKVLMQQPADLKK</sequence>
<dbReference type="EMBL" id="AZEX01000014">
    <property type="protein sequence ID" value="KRL61644.1"/>
    <property type="molecule type" value="Genomic_DNA"/>
</dbReference>
<organism evidence="2 3">
    <name type="scientific">Latilactobacillus fuchuensis DSM 14340 = JCM 11249</name>
    <dbReference type="NCBI Taxonomy" id="1423747"/>
    <lineage>
        <taxon>Bacteria</taxon>
        <taxon>Bacillati</taxon>
        <taxon>Bacillota</taxon>
        <taxon>Bacilli</taxon>
        <taxon>Lactobacillales</taxon>
        <taxon>Lactobacillaceae</taxon>
        <taxon>Latilactobacillus</taxon>
    </lineage>
</organism>